<protein>
    <submittedName>
        <fullName evidence="1">Uncharacterized protein</fullName>
    </submittedName>
</protein>
<comment type="caution">
    <text evidence="1">The sequence shown here is derived from an EMBL/GenBank/DDBJ whole genome shotgun (WGS) entry which is preliminary data.</text>
</comment>
<evidence type="ECO:0000313" key="2">
    <source>
        <dbReference type="Proteomes" id="UP001176961"/>
    </source>
</evidence>
<dbReference type="Proteomes" id="UP001176961">
    <property type="component" value="Unassembled WGS sequence"/>
</dbReference>
<accession>A0AA36MDL5</accession>
<proteinExistence type="predicted"/>
<dbReference type="EMBL" id="CATQJL010000316">
    <property type="protein sequence ID" value="CAJ0606213.1"/>
    <property type="molecule type" value="Genomic_DNA"/>
</dbReference>
<sequence length="99" mass="11568">MWPTREGLLAGVFTVKNQELDILVMNTLEKPMVLKEGEELGQWSTEYWKTKWGEMNPLMMSSEIPHLDREERCNILYAQLREVVRSCYLFVPGGRSVMC</sequence>
<evidence type="ECO:0000313" key="1">
    <source>
        <dbReference type="EMBL" id="CAJ0606213.1"/>
    </source>
</evidence>
<name>A0AA36MDL5_CYLNA</name>
<keyword evidence="2" id="KW-1185">Reference proteome</keyword>
<reference evidence="1" key="1">
    <citation type="submission" date="2023-07" db="EMBL/GenBank/DDBJ databases">
        <authorList>
            <consortium name="CYATHOMIX"/>
        </authorList>
    </citation>
    <scope>NUCLEOTIDE SEQUENCE</scope>
    <source>
        <strain evidence="1">N/A</strain>
    </source>
</reference>
<organism evidence="1 2">
    <name type="scientific">Cylicocyclus nassatus</name>
    <name type="common">Nematode worm</name>
    <dbReference type="NCBI Taxonomy" id="53992"/>
    <lineage>
        <taxon>Eukaryota</taxon>
        <taxon>Metazoa</taxon>
        <taxon>Ecdysozoa</taxon>
        <taxon>Nematoda</taxon>
        <taxon>Chromadorea</taxon>
        <taxon>Rhabditida</taxon>
        <taxon>Rhabditina</taxon>
        <taxon>Rhabditomorpha</taxon>
        <taxon>Strongyloidea</taxon>
        <taxon>Strongylidae</taxon>
        <taxon>Cylicocyclus</taxon>
    </lineage>
</organism>
<dbReference type="AlphaFoldDB" id="A0AA36MDL5"/>
<gene>
    <name evidence="1" type="ORF">CYNAS_LOCUS18196</name>
</gene>